<accession>A0ABR8E1F6</accession>
<evidence type="ECO:0000313" key="2">
    <source>
        <dbReference type="Proteomes" id="UP000623440"/>
    </source>
</evidence>
<dbReference type="Proteomes" id="UP000623440">
    <property type="component" value="Unassembled WGS sequence"/>
</dbReference>
<evidence type="ECO:0000313" key="1">
    <source>
        <dbReference type="EMBL" id="MBD2535313.1"/>
    </source>
</evidence>
<name>A0ABR8E1F6_9NOSO</name>
<sequence length="89" mass="10022">MQADPGTNHSNQLADTLNNRSVVESTLVDALPQLTERLTQYRHQIEREKITLNYLESAINYLAQPLSSQTTVDAIAENKIPTITKDNQK</sequence>
<organism evidence="1 2">
    <name type="scientific">Nostoc flagelliforme FACHB-838</name>
    <dbReference type="NCBI Taxonomy" id="2692904"/>
    <lineage>
        <taxon>Bacteria</taxon>
        <taxon>Bacillati</taxon>
        <taxon>Cyanobacteriota</taxon>
        <taxon>Cyanophyceae</taxon>
        <taxon>Nostocales</taxon>
        <taxon>Nostocaceae</taxon>
        <taxon>Nostoc</taxon>
    </lineage>
</organism>
<reference evidence="1 2" key="1">
    <citation type="journal article" date="2020" name="ISME J.">
        <title>Comparative genomics reveals insights into cyanobacterial evolution and habitat adaptation.</title>
        <authorList>
            <person name="Chen M.Y."/>
            <person name="Teng W.K."/>
            <person name="Zhao L."/>
            <person name="Hu C.X."/>
            <person name="Zhou Y.K."/>
            <person name="Han B.P."/>
            <person name="Song L.R."/>
            <person name="Shu W.S."/>
        </authorList>
    </citation>
    <scope>NUCLEOTIDE SEQUENCE [LARGE SCALE GENOMIC DNA]</scope>
    <source>
        <strain evidence="1 2">FACHB-838</strain>
    </source>
</reference>
<comment type="caution">
    <text evidence="1">The sequence shown here is derived from an EMBL/GenBank/DDBJ whole genome shotgun (WGS) entry which is preliminary data.</text>
</comment>
<keyword evidence="2" id="KW-1185">Reference proteome</keyword>
<dbReference type="RefSeq" id="WP_190946155.1">
    <property type="nucleotide sequence ID" value="NZ_JACJSI010000260.1"/>
</dbReference>
<gene>
    <name evidence="1" type="ORF">H6G97_40315</name>
</gene>
<proteinExistence type="predicted"/>
<dbReference type="EMBL" id="JACJSI010000260">
    <property type="protein sequence ID" value="MBD2535313.1"/>
    <property type="molecule type" value="Genomic_DNA"/>
</dbReference>
<protein>
    <submittedName>
        <fullName evidence="1">Uncharacterized protein</fullName>
    </submittedName>
</protein>